<gene>
    <name evidence="2" type="ORF">BGZ65_012266</name>
</gene>
<accession>A0A9P6LR70</accession>
<evidence type="ECO:0000313" key="2">
    <source>
        <dbReference type="EMBL" id="KAF9919261.1"/>
    </source>
</evidence>
<dbReference type="EMBL" id="JAAAHW010011564">
    <property type="protein sequence ID" value="KAF9919261.1"/>
    <property type="molecule type" value="Genomic_DNA"/>
</dbReference>
<dbReference type="Proteomes" id="UP000749646">
    <property type="component" value="Unassembled WGS sequence"/>
</dbReference>
<feature type="non-terminal residue" evidence="2">
    <location>
        <position position="143"/>
    </location>
</feature>
<name>A0A9P6LR70_9FUNG</name>
<evidence type="ECO:0000256" key="1">
    <source>
        <dbReference type="SAM" id="MobiDB-lite"/>
    </source>
</evidence>
<organism evidence="2 3">
    <name type="scientific">Modicella reniformis</name>
    <dbReference type="NCBI Taxonomy" id="1440133"/>
    <lineage>
        <taxon>Eukaryota</taxon>
        <taxon>Fungi</taxon>
        <taxon>Fungi incertae sedis</taxon>
        <taxon>Mucoromycota</taxon>
        <taxon>Mortierellomycotina</taxon>
        <taxon>Mortierellomycetes</taxon>
        <taxon>Mortierellales</taxon>
        <taxon>Mortierellaceae</taxon>
        <taxon>Modicella</taxon>
    </lineage>
</organism>
<feature type="compositionally biased region" description="Acidic residues" evidence="1">
    <location>
        <begin position="121"/>
        <end position="132"/>
    </location>
</feature>
<feature type="region of interest" description="Disordered" evidence="1">
    <location>
        <begin position="111"/>
        <end position="143"/>
    </location>
</feature>
<keyword evidence="3" id="KW-1185">Reference proteome</keyword>
<reference evidence="2" key="1">
    <citation type="journal article" date="2020" name="Fungal Divers.">
        <title>Resolving the Mortierellaceae phylogeny through synthesis of multi-gene phylogenetics and phylogenomics.</title>
        <authorList>
            <person name="Vandepol N."/>
            <person name="Liber J."/>
            <person name="Desiro A."/>
            <person name="Na H."/>
            <person name="Kennedy M."/>
            <person name="Barry K."/>
            <person name="Grigoriev I.V."/>
            <person name="Miller A.N."/>
            <person name="O'Donnell K."/>
            <person name="Stajich J.E."/>
            <person name="Bonito G."/>
        </authorList>
    </citation>
    <scope>NUCLEOTIDE SEQUENCE</scope>
    <source>
        <strain evidence="2">MES-2147</strain>
    </source>
</reference>
<comment type="caution">
    <text evidence="2">The sequence shown here is derived from an EMBL/GenBank/DDBJ whole genome shotgun (WGS) entry which is preliminary data.</text>
</comment>
<proteinExistence type="predicted"/>
<dbReference type="AlphaFoldDB" id="A0A9P6LR70"/>
<evidence type="ECO:0000313" key="3">
    <source>
        <dbReference type="Proteomes" id="UP000749646"/>
    </source>
</evidence>
<protein>
    <submittedName>
        <fullName evidence="2">Uncharacterized protein</fullName>
    </submittedName>
</protein>
<sequence length="143" mass="15882">MASSAEERESVDPLDLLLTKKYGRSIIRNLITILMNGKITDTFKPTNPNEWAARSIAEEIVGGLKSVVRVVKPLKGDMKVALKVVQQSMAHLMDNLRAHFHLLSGRNCRNAGVPEESLPTVEDEDSDDDDGEDTCKQFGPEYL</sequence>
<dbReference type="OrthoDB" id="2449352at2759"/>